<dbReference type="AlphaFoldDB" id="A0A9D4UEM0"/>
<reference evidence="1" key="1">
    <citation type="submission" date="2021-01" db="EMBL/GenBank/DDBJ databases">
        <title>Adiantum capillus-veneris genome.</title>
        <authorList>
            <person name="Fang Y."/>
            <person name="Liao Q."/>
        </authorList>
    </citation>
    <scope>NUCLEOTIDE SEQUENCE</scope>
    <source>
        <strain evidence="1">H3</strain>
        <tissue evidence="1">Leaf</tissue>
    </source>
</reference>
<gene>
    <name evidence="1" type="ORF">GOP47_0019192</name>
</gene>
<evidence type="ECO:0000313" key="2">
    <source>
        <dbReference type="Proteomes" id="UP000886520"/>
    </source>
</evidence>
<dbReference type="EMBL" id="JABFUD020000018">
    <property type="protein sequence ID" value="KAI5066568.1"/>
    <property type="molecule type" value="Genomic_DNA"/>
</dbReference>
<proteinExistence type="predicted"/>
<organism evidence="1 2">
    <name type="scientific">Adiantum capillus-veneris</name>
    <name type="common">Maidenhair fern</name>
    <dbReference type="NCBI Taxonomy" id="13818"/>
    <lineage>
        <taxon>Eukaryota</taxon>
        <taxon>Viridiplantae</taxon>
        <taxon>Streptophyta</taxon>
        <taxon>Embryophyta</taxon>
        <taxon>Tracheophyta</taxon>
        <taxon>Polypodiopsida</taxon>
        <taxon>Polypodiidae</taxon>
        <taxon>Polypodiales</taxon>
        <taxon>Pteridineae</taxon>
        <taxon>Pteridaceae</taxon>
        <taxon>Vittarioideae</taxon>
        <taxon>Adiantum</taxon>
    </lineage>
</organism>
<sequence>MRDRQQNKSCSSIHLGFRLCELGRHLMASETMSARSALKYCKQVTRRPPCSLATMHSTCNALPVGLTSIPLARFATIPLSPAEDDTGSLCGLEAFYVYSTLNQTEAV</sequence>
<evidence type="ECO:0000313" key="1">
    <source>
        <dbReference type="EMBL" id="KAI5066568.1"/>
    </source>
</evidence>
<name>A0A9D4UEM0_ADICA</name>
<comment type="caution">
    <text evidence="1">The sequence shown here is derived from an EMBL/GenBank/DDBJ whole genome shotgun (WGS) entry which is preliminary data.</text>
</comment>
<accession>A0A9D4UEM0</accession>
<dbReference type="Proteomes" id="UP000886520">
    <property type="component" value="Chromosome 18"/>
</dbReference>
<keyword evidence="2" id="KW-1185">Reference proteome</keyword>
<protein>
    <submittedName>
        <fullName evidence="1">Uncharacterized protein</fullName>
    </submittedName>
</protein>